<dbReference type="EMBL" id="BAABME010029504">
    <property type="protein sequence ID" value="GAA0183747.1"/>
    <property type="molecule type" value="Genomic_DNA"/>
</dbReference>
<dbReference type="Proteomes" id="UP001454036">
    <property type="component" value="Unassembled WGS sequence"/>
</dbReference>
<name>A0AAV3RTM5_LITER</name>
<evidence type="ECO:0000313" key="1">
    <source>
        <dbReference type="EMBL" id="GAA0183747.1"/>
    </source>
</evidence>
<proteinExistence type="predicted"/>
<comment type="caution">
    <text evidence="1">The sequence shown here is derived from an EMBL/GenBank/DDBJ whole genome shotgun (WGS) entry which is preliminary data.</text>
</comment>
<organism evidence="1 2">
    <name type="scientific">Lithospermum erythrorhizon</name>
    <name type="common">Purple gromwell</name>
    <name type="synonym">Lithospermum officinale var. erythrorhizon</name>
    <dbReference type="NCBI Taxonomy" id="34254"/>
    <lineage>
        <taxon>Eukaryota</taxon>
        <taxon>Viridiplantae</taxon>
        <taxon>Streptophyta</taxon>
        <taxon>Embryophyta</taxon>
        <taxon>Tracheophyta</taxon>
        <taxon>Spermatophyta</taxon>
        <taxon>Magnoliopsida</taxon>
        <taxon>eudicotyledons</taxon>
        <taxon>Gunneridae</taxon>
        <taxon>Pentapetalae</taxon>
        <taxon>asterids</taxon>
        <taxon>lamiids</taxon>
        <taxon>Boraginales</taxon>
        <taxon>Boraginaceae</taxon>
        <taxon>Boraginoideae</taxon>
        <taxon>Lithospermeae</taxon>
        <taxon>Lithospermum</taxon>
    </lineage>
</organism>
<gene>
    <name evidence="1" type="ORF">LIER_42458</name>
</gene>
<accession>A0AAV3RTM5</accession>
<sequence>MLEQELRRRLRGGKLSLGIIEELNRVMAKFLWTGSGKDSGIHWKKWQGWRIVTRQASLLYKILKGRYFHNSNFLNAKVGSNPSFGWRSLIEGRKVLKKEDGG</sequence>
<protein>
    <submittedName>
        <fullName evidence="1">Uncharacterized protein</fullName>
    </submittedName>
</protein>
<reference evidence="1 2" key="1">
    <citation type="submission" date="2024-01" db="EMBL/GenBank/DDBJ databases">
        <title>The complete chloroplast genome sequence of Lithospermum erythrorhizon: insights into the phylogenetic relationship among Boraginaceae species and the maternal lineages of purple gromwells.</title>
        <authorList>
            <person name="Okada T."/>
            <person name="Watanabe K."/>
        </authorList>
    </citation>
    <scope>NUCLEOTIDE SEQUENCE [LARGE SCALE GENOMIC DNA]</scope>
</reference>
<evidence type="ECO:0000313" key="2">
    <source>
        <dbReference type="Proteomes" id="UP001454036"/>
    </source>
</evidence>
<dbReference type="AlphaFoldDB" id="A0AAV3RTM5"/>
<keyword evidence="2" id="KW-1185">Reference proteome</keyword>